<keyword evidence="1" id="KW-0175">Coiled coil</keyword>
<feature type="coiled-coil region" evidence="1">
    <location>
        <begin position="37"/>
        <end position="145"/>
    </location>
</feature>
<keyword evidence="3" id="KW-1185">Reference proteome</keyword>
<evidence type="ECO:0000313" key="3">
    <source>
        <dbReference type="Proteomes" id="UP000315724"/>
    </source>
</evidence>
<accession>A0A517QU52</accession>
<protein>
    <submittedName>
        <fullName evidence="2">Uncharacterized protein</fullName>
    </submittedName>
</protein>
<dbReference type="EMBL" id="CP036267">
    <property type="protein sequence ID" value="QDT35169.1"/>
    <property type="molecule type" value="Genomic_DNA"/>
</dbReference>
<dbReference type="Proteomes" id="UP000315724">
    <property type="component" value="Chromosome"/>
</dbReference>
<proteinExistence type="predicted"/>
<dbReference type="KEGG" id="tpol:Mal48_44450"/>
<reference evidence="2 3" key="1">
    <citation type="submission" date="2019-02" db="EMBL/GenBank/DDBJ databases">
        <title>Deep-cultivation of Planctomycetes and their phenomic and genomic characterization uncovers novel biology.</title>
        <authorList>
            <person name="Wiegand S."/>
            <person name="Jogler M."/>
            <person name="Boedeker C."/>
            <person name="Pinto D."/>
            <person name="Vollmers J."/>
            <person name="Rivas-Marin E."/>
            <person name="Kohn T."/>
            <person name="Peeters S.H."/>
            <person name="Heuer A."/>
            <person name="Rast P."/>
            <person name="Oberbeckmann S."/>
            <person name="Bunk B."/>
            <person name="Jeske O."/>
            <person name="Meyerdierks A."/>
            <person name="Storesund J.E."/>
            <person name="Kallscheuer N."/>
            <person name="Luecker S."/>
            <person name="Lage O.M."/>
            <person name="Pohl T."/>
            <person name="Merkel B.J."/>
            <person name="Hornburger P."/>
            <person name="Mueller R.-W."/>
            <person name="Bruemmer F."/>
            <person name="Labrenz M."/>
            <person name="Spormann A.M."/>
            <person name="Op den Camp H."/>
            <person name="Overmann J."/>
            <person name="Amann R."/>
            <person name="Jetten M.S.M."/>
            <person name="Mascher T."/>
            <person name="Medema M.H."/>
            <person name="Devos D.P."/>
            <person name="Kaster A.-K."/>
            <person name="Ovreas L."/>
            <person name="Rohde M."/>
            <person name="Galperin M.Y."/>
            <person name="Jogler C."/>
        </authorList>
    </citation>
    <scope>NUCLEOTIDE SEQUENCE [LARGE SCALE GENOMIC DNA]</scope>
    <source>
        <strain evidence="2 3">Mal48</strain>
    </source>
</reference>
<evidence type="ECO:0000313" key="2">
    <source>
        <dbReference type="EMBL" id="QDT35169.1"/>
    </source>
</evidence>
<gene>
    <name evidence="2" type="ORF">Mal48_44450</name>
</gene>
<evidence type="ECO:0000256" key="1">
    <source>
        <dbReference type="SAM" id="Coils"/>
    </source>
</evidence>
<sequence>MSTIGVVIMIVLLLCLELVAQKTVQQNETSPENSRDVDQMTSELEELQARISEARENLIASDELLRSASAIPLAQLGKDIEGFESELQQLNEVIADQKQKVAESLNQVEEDEMMQTELDAKLAELEKLRLQQSRLKNEIDELVKNDLPVYEFASGQQKNGFVVVISDRKIEVSPIGKAPHQNIFESKSQSFIRNLACEKFLSWVTTENDSSNYYFLVIRPDGTESFEKISKSFDTRNIRYGFDVIGQNQRFFVAEKGGAL</sequence>
<dbReference type="AlphaFoldDB" id="A0A517QU52"/>
<dbReference type="Gene3D" id="1.10.287.1490">
    <property type="match status" value="1"/>
</dbReference>
<organism evidence="2 3">
    <name type="scientific">Thalassoglobus polymorphus</name>
    <dbReference type="NCBI Taxonomy" id="2527994"/>
    <lineage>
        <taxon>Bacteria</taxon>
        <taxon>Pseudomonadati</taxon>
        <taxon>Planctomycetota</taxon>
        <taxon>Planctomycetia</taxon>
        <taxon>Planctomycetales</taxon>
        <taxon>Planctomycetaceae</taxon>
        <taxon>Thalassoglobus</taxon>
    </lineage>
</organism>
<name>A0A517QU52_9PLAN</name>